<evidence type="ECO:0000256" key="2">
    <source>
        <dbReference type="ARBA" id="ARBA00011245"/>
    </source>
</evidence>
<dbReference type="GO" id="GO:0003968">
    <property type="term" value="F:RNA-directed RNA polymerase activity"/>
    <property type="evidence" value="ECO:0007669"/>
    <property type="project" value="UniProtKB-KW"/>
</dbReference>
<evidence type="ECO:0000256" key="7">
    <source>
        <dbReference type="ARBA" id="ARBA00022741"/>
    </source>
</evidence>
<dbReference type="GO" id="GO:0003723">
    <property type="term" value="F:RNA binding"/>
    <property type="evidence" value="ECO:0007669"/>
    <property type="project" value="InterPro"/>
</dbReference>
<evidence type="ECO:0000313" key="11">
    <source>
        <dbReference type="EMBL" id="ACR54279.1"/>
    </source>
</evidence>
<dbReference type="KEGG" id="vg:40524872"/>
<evidence type="ECO:0000256" key="8">
    <source>
        <dbReference type="ARBA" id="ARBA00022758"/>
    </source>
</evidence>
<reference evidence="11 12" key="1">
    <citation type="journal article" date="2010" name="J. Gen. Virol.">
        <title>Characterization of phylogenetically diverse astroviruses of marine mammals.</title>
        <authorList>
            <person name="Rivera R."/>
            <person name="Nollens H.H."/>
            <person name="Venn-Watson S."/>
            <person name="Gulland F.M."/>
            <person name="Wellehan J.F.Jr."/>
        </authorList>
    </citation>
    <scope>NUCLEOTIDE SEQUENCE [LARGE SCALE GENOMIC DNA]</scope>
    <source>
        <strain evidence="11 12">Bd1</strain>
    </source>
</reference>
<feature type="non-terminal residue" evidence="11">
    <location>
        <position position="1"/>
    </location>
</feature>
<dbReference type="Proteomes" id="UP000243667">
    <property type="component" value="Segment"/>
</dbReference>
<keyword evidence="7" id="KW-0547">Nucleotide-binding</keyword>
<evidence type="ECO:0000256" key="1">
    <source>
        <dbReference type="ARBA" id="ARBA00005873"/>
    </source>
</evidence>
<evidence type="ECO:0000256" key="5">
    <source>
        <dbReference type="ARBA" id="ARBA00022679"/>
    </source>
</evidence>
<comment type="similarity">
    <text evidence="1">Belongs to the astroviridae polyprotein 1AB family.</text>
</comment>
<accession>C5IDP9</accession>
<feature type="domain" description="RdRp catalytic" evidence="10">
    <location>
        <begin position="217"/>
        <end position="343"/>
    </location>
</feature>
<organism evidence="11 12">
    <name type="scientific">Mamastrovirus 7</name>
    <dbReference type="NCBI Taxonomy" id="1239571"/>
    <lineage>
        <taxon>Viruses</taxon>
        <taxon>Riboviria</taxon>
        <taxon>Orthornavirae</taxon>
        <taxon>Pisuviricota</taxon>
        <taxon>Stelpaviricetes</taxon>
        <taxon>Stellavirales</taxon>
        <taxon>Astroviridae</taxon>
        <taxon>Mamastrovirus</taxon>
        <taxon>Mamastrovirus tursiopis</taxon>
    </lineage>
</organism>
<dbReference type="Pfam" id="PF00680">
    <property type="entry name" value="RdRP_1"/>
    <property type="match status" value="1"/>
</dbReference>
<comment type="subunit">
    <text evidence="2">Monomer.</text>
</comment>
<keyword evidence="4 11" id="KW-0696">RNA-directed RNA polymerase</keyword>
<dbReference type="GO" id="GO:0000166">
    <property type="term" value="F:nucleotide binding"/>
    <property type="evidence" value="ECO:0007669"/>
    <property type="project" value="UniProtKB-KW"/>
</dbReference>
<dbReference type="GO" id="GO:0006351">
    <property type="term" value="P:DNA-templated transcription"/>
    <property type="evidence" value="ECO:0007669"/>
    <property type="project" value="InterPro"/>
</dbReference>
<dbReference type="RefSeq" id="YP_009664775.1">
    <property type="nucleotide sequence ID" value="NC_043096.1"/>
</dbReference>
<evidence type="ECO:0000256" key="9">
    <source>
        <dbReference type="ARBA" id="ARBA00022953"/>
    </source>
</evidence>
<keyword evidence="12" id="KW-1185">Reference proteome</keyword>
<evidence type="ECO:0000313" key="12">
    <source>
        <dbReference type="Proteomes" id="UP000243667"/>
    </source>
</evidence>
<evidence type="ECO:0000256" key="3">
    <source>
        <dbReference type="ARBA" id="ARBA00019743"/>
    </source>
</evidence>
<keyword evidence="5" id="KW-0808">Transferase</keyword>
<evidence type="ECO:0000256" key="6">
    <source>
        <dbReference type="ARBA" id="ARBA00022695"/>
    </source>
</evidence>
<evidence type="ECO:0000259" key="10">
    <source>
        <dbReference type="PROSITE" id="PS50507"/>
    </source>
</evidence>
<keyword evidence="9" id="KW-0693">Viral RNA replication</keyword>
<dbReference type="Gene3D" id="3.30.70.270">
    <property type="match status" value="1"/>
</dbReference>
<name>C5IDP9_9VIRU</name>
<dbReference type="InterPro" id="IPR043502">
    <property type="entry name" value="DNA/RNA_pol_sf"/>
</dbReference>
<dbReference type="InterPro" id="IPR007094">
    <property type="entry name" value="RNA-dir_pol_PSvirus"/>
</dbReference>
<evidence type="ECO:0000256" key="4">
    <source>
        <dbReference type="ARBA" id="ARBA00022484"/>
    </source>
</evidence>
<dbReference type="SUPFAM" id="SSF56672">
    <property type="entry name" value="DNA/RNA polymerases"/>
    <property type="match status" value="1"/>
</dbReference>
<dbReference type="InterPro" id="IPR043128">
    <property type="entry name" value="Rev_trsase/Diguanyl_cyclase"/>
</dbReference>
<dbReference type="GO" id="GO:0039694">
    <property type="term" value="P:viral RNA genome replication"/>
    <property type="evidence" value="ECO:0007669"/>
    <property type="project" value="InterPro"/>
</dbReference>
<proteinExistence type="inferred from homology"/>
<dbReference type="GO" id="GO:0075523">
    <property type="term" value="P:viral translational frameshifting"/>
    <property type="evidence" value="ECO:0007669"/>
    <property type="project" value="UniProtKB-KW"/>
</dbReference>
<keyword evidence="6" id="KW-0548">Nucleotidyltransferase</keyword>
<dbReference type="GeneID" id="40524872"/>
<dbReference type="CDD" id="cd23172">
    <property type="entry name" value="ps-ssRNAv_Astroviridae_RdRp"/>
    <property type="match status" value="1"/>
</dbReference>
<dbReference type="PROSITE" id="PS50507">
    <property type="entry name" value="RDRP_SSRNA_POS"/>
    <property type="match status" value="1"/>
</dbReference>
<dbReference type="InterPro" id="IPR001205">
    <property type="entry name" value="RNA-dir_pol_C"/>
</dbReference>
<sequence length="472" mass="55648">RPVFEDKEPRDPLLSLLPPCDWDAHKIFKPSVWGPQAFIKSFEKFFYATPSNFEKDYPDLCEFADWAVKKEFSFLRESRVIDIRATDKNVSSTPAYPKMMLWDTEEEYLEERGFDEYVKEFERIYDITKSKKIAECPRVLWYLFLKKEILKVSKIEDNDIRQIVCADPCYVRIGACFEQHQNSMMKHQTEHKWGQCGWCPMEGGFKRRMERLDNGNAYFIEFDWTRFDGTIPTQLFRRIKKLRWSFINKEQREYYSRMYEWYCYNLFNRYVLLPSGEVTEQTRGNPSGQFSTTMDNNMVNVWLQAFEFAYFFGPDKKKWSKVDALIYGDDRLSSWPEIPVNYGERVVEMYKKVFGMWVKPEKVKVQNTLVGLSFCGFTVDQNYEPVPSSPEKLLAGLLTPTKKMPDLESLHGKLLCFQLLSAFLPEDHPFKNYVEMSLASTAKQLPGTALPPRFTEEQLHCIWRGGPKICNG</sequence>
<protein>
    <recommendedName>
        <fullName evidence="3">Non-structural polyprotein 1AB</fullName>
    </recommendedName>
</protein>
<keyword evidence="8" id="KW-0688">Ribosomal frameshifting</keyword>
<dbReference type="EMBL" id="FJ890355">
    <property type="protein sequence ID" value="ACR54279.1"/>
    <property type="molecule type" value="Genomic_RNA"/>
</dbReference>